<keyword evidence="1" id="KW-0436">Ligase</keyword>
<evidence type="ECO:0000259" key="5">
    <source>
        <dbReference type="PROSITE" id="PS50862"/>
    </source>
</evidence>
<dbReference type="Gene3D" id="2.40.50.140">
    <property type="entry name" value="Nucleic acid-binding proteins"/>
    <property type="match status" value="1"/>
</dbReference>
<dbReference type="InterPro" id="IPR045864">
    <property type="entry name" value="aa-tRNA-synth_II/BPL/LPL"/>
</dbReference>
<dbReference type="InterPro" id="IPR018149">
    <property type="entry name" value="Lys-tRNA-synth_II_C"/>
</dbReference>
<dbReference type="GO" id="GO:0070154">
    <property type="term" value="P:mitochondrial lysyl-tRNA aminoacylation"/>
    <property type="evidence" value="ECO:0007669"/>
    <property type="project" value="TreeGrafter"/>
</dbReference>
<name>A0A4Z1PDR8_9PEZI</name>
<feature type="domain" description="Aminoacyl-transfer RNA synthetases class-II family profile" evidence="5">
    <location>
        <begin position="120"/>
        <end position="459"/>
    </location>
</feature>
<keyword evidence="2" id="KW-0547">Nucleotide-binding</keyword>
<proteinExistence type="predicted"/>
<dbReference type="GO" id="GO:0005739">
    <property type="term" value="C:mitochondrion"/>
    <property type="evidence" value="ECO:0007669"/>
    <property type="project" value="TreeGrafter"/>
</dbReference>
<dbReference type="GO" id="GO:0005524">
    <property type="term" value="F:ATP binding"/>
    <property type="evidence" value="ECO:0007669"/>
    <property type="project" value="UniProtKB-KW"/>
</dbReference>
<dbReference type="InterPro" id="IPR004364">
    <property type="entry name" value="Aa-tRNA-synt_II"/>
</dbReference>
<organism evidence="6 7">
    <name type="scientific">Venturia nashicola</name>
    <dbReference type="NCBI Taxonomy" id="86259"/>
    <lineage>
        <taxon>Eukaryota</taxon>
        <taxon>Fungi</taxon>
        <taxon>Dikarya</taxon>
        <taxon>Ascomycota</taxon>
        <taxon>Pezizomycotina</taxon>
        <taxon>Dothideomycetes</taxon>
        <taxon>Pleosporomycetidae</taxon>
        <taxon>Venturiales</taxon>
        <taxon>Venturiaceae</taxon>
        <taxon>Venturia</taxon>
    </lineage>
</organism>
<dbReference type="PRINTS" id="PR00982">
    <property type="entry name" value="TRNASYNTHLYS"/>
</dbReference>
<dbReference type="AlphaFoldDB" id="A0A4Z1PDR8"/>
<dbReference type="Proteomes" id="UP000298493">
    <property type="component" value="Unassembled WGS sequence"/>
</dbReference>
<evidence type="ECO:0000313" key="6">
    <source>
        <dbReference type="EMBL" id="TID26920.1"/>
    </source>
</evidence>
<dbReference type="PROSITE" id="PS50862">
    <property type="entry name" value="AA_TRNA_LIGASE_II"/>
    <property type="match status" value="1"/>
</dbReference>
<dbReference type="EMBL" id="SNSC02000002">
    <property type="protein sequence ID" value="TID26920.1"/>
    <property type="molecule type" value="Genomic_DNA"/>
</dbReference>
<protein>
    <submittedName>
        <fullName evidence="6">Adenylyl cyclase-associated protein</fullName>
    </submittedName>
</protein>
<dbReference type="InterPro" id="IPR012340">
    <property type="entry name" value="NA-bd_OB-fold"/>
</dbReference>
<evidence type="ECO:0000256" key="1">
    <source>
        <dbReference type="ARBA" id="ARBA00022598"/>
    </source>
</evidence>
<dbReference type="GO" id="GO:0000049">
    <property type="term" value="F:tRNA binding"/>
    <property type="evidence" value="ECO:0007669"/>
    <property type="project" value="TreeGrafter"/>
</dbReference>
<dbReference type="Pfam" id="PF00152">
    <property type="entry name" value="tRNA-synt_2"/>
    <property type="match status" value="1"/>
</dbReference>
<keyword evidence="4" id="KW-0030">Aminoacyl-tRNA synthetase</keyword>
<evidence type="ECO:0000256" key="3">
    <source>
        <dbReference type="ARBA" id="ARBA00022840"/>
    </source>
</evidence>
<evidence type="ECO:0000313" key="7">
    <source>
        <dbReference type="Proteomes" id="UP000298493"/>
    </source>
</evidence>
<comment type="caution">
    <text evidence="6">The sequence shown here is derived from an EMBL/GenBank/DDBJ whole genome shotgun (WGS) entry which is preliminary data.</text>
</comment>
<reference evidence="6 7" key="1">
    <citation type="submission" date="2019-04" db="EMBL/GenBank/DDBJ databases">
        <title>High contiguity whole genome sequence and gene annotation resource for two Venturia nashicola isolates.</title>
        <authorList>
            <person name="Prokchorchik M."/>
            <person name="Won K."/>
            <person name="Lee Y."/>
            <person name="Choi E.D."/>
            <person name="Segonzac C."/>
            <person name="Sohn K.H."/>
        </authorList>
    </citation>
    <scope>NUCLEOTIDE SEQUENCE [LARGE SCALE GENOMIC DNA]</scope>
    <source>
        <strain evidence="6 7">PRI2</strain>
    </source>
</reference>
<evidence type="ECO:0000256" key="4">
    <source>
        <dbReference type="ARBA" id="ARBA00023146"/>
    </source>
</evidence>
<evidence type="ECO:0000256" key="2">
    <source>
        <dbReference type="ARBA" id="ARBA00022741"/>
    </source>
</evidence>
<accession>A0A4Z1PDR8</accession>
<dbReference type="STRING" id="86259.A0A4Z1PDR8"/>
<dbReference type="GO" id="GO:0004824">
    <property type="term" value="F:lysine-tRNA ligase activity"/>
    <property type="evidence" value="ECO:0007669"/>
    <property type="project" value="InterPro"/>
</dbReference>
<dbReference type="SUPFAM" id="SSF50249">
    <property type="entry name" value="Nucleic acid-binding proteins"/>
    <property type="match status" value="1"/>
</dbReference>
<dbReference type="Gene3D" id="3.30.930.10">
    <property type="entry name" value="Bira Bifunctional Protein, Domain 2"/>
    <property type="match status" value="1"/>
</dbReference>
<dbReference type="SUPFAM" id="SSF55681">
    <property type="entry name" value="Class II aaRS and biotin synthetases"/>
    <property type="match status" value="1"/>
</dbReference>
<dbReference type="PANTHER" id="PTHR42918">
    <property type="entry name" value="LYSYL-TRNA SYNTHETASE"/>
    <property type="match status" value="1"/>
</dbReference>
<sequence>MLYGKIKRIRTHGRLIFLDIIHGDMEAQIMLNVGPLVKSGTYSQAEIANRVNTMQTGDYYAFTGRPQRAKQGTLSLNVTELPQLLSPSLHTVPDKVTNVGTMARFPQLDLVLNRKRRDLLRLRHVIESTIDHYLSRQDFIRVNTPILAADTGGAVARPFETQANEFSATPLQLRIAPELALKKLVAADLGPVFEIGPNFRNEGLDTTHNPEFSTCEFYLPFADLDTLMTMTEELFSSIQKACEIAVNERLFSLEKFALRGTPFKRLAFLPTLLDQIRLSVSEFHFPRVLDEGSAKELLALFSQLEIPVPANPTVARLLDSLSSHFLEPMCVEPTFITGYPAIMSPLSKSYLDSETGHIVAARAELFIHGTEYCNMYEEENDPFLQARKFFHQSHGEAADRNAYGYPLDAEEIKKRLTPGQQYFVRVLEMGLPPTGGWGGGIERLVMLFGGAKKISDVLPFGNLRSVVAMGTSVAKGGDEKAPVGFAGLVNEAIAKMGVKSPALITNKGERGTEEPLESKIGPMSSDFLSNIVKIHG</sequence>
<keyword evidence="7" id="KW-1185">Reference proteome</keyword>
<gene>
    <name evidence="6" type="ORF">E6O75_ATG01413</name>
</gene>
<dbReference type="InterPro" id="IPR006195">
    <property type="entry name" value="aa-tRNA-synth_II"/>
</dbReference>
<keyword evidence="3" id="KW-0067">ATP-binding</keyword>
<dbReference type="PANTHER" id="PTHR42918:SF5">
    <property type="entry name" value="LYSINE--TRNA LIGASE, MITOCHONDRIAL"/>
    <property type="match status" value="1"/>
</dbReference>